<dbReference type="Gene3D" id="1.10.760.10">
    <property type="entry name" value="Cytochrome c-like domain"/>
    <property type="match status" value="1"/>
</dbReference>
<keyword evidence="3 4" id="KW-0408">Iron</keyword>
<evidence type="ECO:0000313" key="7">
    <source>
        <dbReference type="Proteomes" id="UP000032515"/>
    </source>
</evidence>
<evidence type="ECO:0000259" key="5">
    <source>
        <dbReference type="PROSITE" id="PS51007"/>
    </source>
</evidence>
<dbReference type="GO" id="GO:0009055">
    <property type="term" value="F:electron transfer activity"/>
    <property type="evidence" value="ECO:0007669"/>
    <property type="project" value="InterPro"/>
</dbReference>
<dbReference type="InterPro" id="IPR036909">
    <property type="entry name" value="Cyt_c-like_dom_sf"/>
</dbReference>
<dbReference type="PROSITE" id="PS51007">
    <property type="entry name" value="CYTC"/>
    <property type="match status" value="1"/>
</dbReference>
<dbReference type="PATRIC" id="fig|1076.23.peg.2272"/>
<dbReference type="InterPro" id="IPR009056">
    <property type="entry name" value="Cyt_c-like_dom"/>
</dbReference>
<dbReference type="RefSeq" id="WP_044410289.1">
    <property type="nucleotide sequence ID" value="NZ_JXXE01000223.1"/>
</dbReference>
<keyword evidence="2 4" id="KW-0479">Metal-binding</keyword>
<proteinExistence type="predicted"/>
<name>A0A0D7ES72_RHOPL</name>
<dbReference type="OrthoDB" id="9779283at2"/>
<accession>A0A0D7ES72</accession>
<evidence type="ECO:0000256" key="3">
    <source>
        <dbReference type="ARBA" id="ARBA00023004"/>
    </source>
</evidence>
<dbReference type="Proteomes" id="UP000032515">
    <property type="component" value="Unassembled WGS sequence"/>
</dbReference>
<dbReference type="EMBL" id="JXXE01000223">
    <property type="protein sequence ID" value="KIZ43400.1"/>
    <property type="molecule type" value="Genomic_DNA"/>
</dbReference>
<dbReference type="SUPFAM" id="SSF46626">
    <property type="entry name" value="Cytochrome c"/>
    <property type="match status" value="1"/>
</dbReference>
<dbReference type="AlphaFoldDB" id="A0A0D7ES72"/>
<keyword evidence="1 4" id="KW-0349">Heme</keyword>
<feature type="domain" description="Cytochrome c" evidence="5">
    <location>
        <begin position="46"/>
        <end position="131"/>
    </location>
</feature>
<gene>
    <name evidence="6" type="ORF">OO17_11385</name>
</gene>
<organism evidence="6 7">
    <name type="scientific">Rhodopseudomonas palustris</name>
    <dbReference type="NCBI Taxonomy" id="1076"/>
    <lineage>
        <taxon>Bacteria</taxon>
        <taxon>Pseudomonadati</taxon>
        <taxon>Pseudomonadota</taxon>
        <taxon>Alphaproteobacteria</taxon>
        <taxon>Hyphomicrobiales</taxon>
        <taxon>Nitrobacteraceae</taxon>
        <taxon>Rhodopseudomonas</taxon>
    </lineage>
</organism>
<protein>
    <submittedName>
        <fullName evidence="6">Cytochrome C</fullName>
    </submittedName>
</protein>
<reference evidence="6 7" key="1">
    <citation type="submission" date="2014-11" db="EMBL/GenBank/DDBJ databases">
        <title>Genomics and ecophysiology of heterotrophic nitrogen fixing bacteria isolated from estuarine surface water.</title>
        <authorList>
            <person name="Bentzon-Tilia M."/>
            <person name="Severin I."/>
            <person name="Hansen L.H."/>
            <person name="Riemann L."/>
        </authorList>
    </citation>
    <scope>NUCLEOTIDE SEQUENCE [LARGE SCALE GENOMIC DNA]</scope>
    <source>
        <strain evidence="6 7">BAL398</strain>
    </source>
</reference>
<dbReference type="Pfam" id="PF00034">
    <property type="entry name" value="Cytochrom_C"/>
    <property type="match status" value="1"/>
</dbReference>
<sequence length="137" mass="14614">MNKKIVAVGAIAVIVAGVGAWFLPAQDEPARSSQASTIVRLPDLEGAAADGADLFAANCAVCHGENATGTDQGPPFVHRIYEPNHHADIAFQMAVQHGVRAHHWRFGNMPPVDGVNRAEVEKIVAYVRALQRANGIE</sequence>
<dbReference type="GO" id="GO:0020037">
    <property type="term" value="F:heme binding"/>
    <property type="evidence" value="ECO:0007669"/>
    <property type="project" value="InterPro"/>
</dbReference>
<evidence type="ECO:0000313" key="6">
    <source>
        <dbReference type="EMBL" id="KIZ43400.1"/>
    </source>
</evidence>
<evidence type="ECO:0000256" key="4">
    <source>
        <dbReference type="PROSITE-ProRule" id="PRU00433"/>
    </source>
</evidence>
<evidence type="ECO:0000256" key="2">
    <source>
        <dbReference type="ARBA" id="ARBA00022723"/>
    </source>
</evidence>
<comment type="caution">
    <text evidence="6">The sequence shown here is derived from an EMBL/GenBank/DDBJ whole genome shotgun (WGS) entry which is preliminary data.</text>
</comment>
<evidence type="ECO:0000256" key="1">
    <source>
        <dbReference type="ARBA" id="ARBA00022617"/>
    </source>
</evidence>
<dbReference type="GO" id="GO:0046872">
    <property type="term" value="F:metal ion binding"/>
    <property type="evidence" value="ECO:0007669"/>
    <property type="project" value="UniProtKB-KW"/>
</dbReference>